<dbReference type="InterPro" id="IPR043142">
    <property type="entry name" value="PapC-like_C_sf"/>
</dbReference>
<dbReference type="GO" id="GO:0015473">
    <property type="term" value="F:fimbrial usher porin activity"/>
    <property type="evidence" value="ECO:0007669"/>
    <property type="project" value="InterPro"/>
</dbReference>
<sequence length="798" mass="84008">MELYPWFYLHVLPETSRLPARRARRLGAMLAVCGVLAGGSTRASGQDALLMSDAGANAPHEVVLEVDVNGQRSSLLARFREQDGRLSASGPDLDAIGLATGRLGIAAAADVPLDSIPGLRYTYDAAHQAVDLQIPDAIRKPYTFDSRALPATPPATSSRGLLVNYDAFAQTPDDGQLALYSEERWFDPAGVFSNTGIAYLYRHDQRYTRYDTSWSTSSPATPSTTQIGDTISSSLAWTRSVRLAGFQWRSNFALRPDLVTFPVPALGGSAVVPSAVDLYVNSVRQFSGNVPSGPFIVNDVPGITGASEATVITHDALGRTIATSVPLYVDIRLLAPGLSSYSFEAGFLRRNYGLESFDYNRVPALSASARRGLSDTLTVEGHAEATGGLVNAGAGALVRLGMAGVVNGSFSVSAGRLAGTQVSLGYQLVEPQLSVSAQTIRAFGNYGDLAARDGTPVPSATDQVTLAFPFLRHQTFSVSYVGFRLPEGPASKIGSASYTFNFGNLVSLSVSAYRDFGQPNSNGAFVSLNFGFGHDTSVNATVGRQDGQSDYNVNALRPPDYAGGWGWGVQAGGTGAVPYRQAQLQYLGNNGEVTAVAQDVDRHAGASLDVTGAVVVMDGSVQLARRIDDGFALVSTDGVAGIPVLHENRVIGATDSSGHLLVPDLNAYQNNQIGIDGMKLPANARIATTAMDVVPQAQSGVLAHFGVKRYSAASVILHGPDGRVLPPGSRVHDVESGAETIVGYDGLTFIDGLKPENHLVIDSGTLHCTVQFGYTQPSGGTLPTIGPLTCRPVPGDAQ</sequence>
<name>A0A4R5L3L2_9BURK</name>
<dbReference type="PANTHER" id="PTHR30451:SF5">
    <property type="entry name" value="SLR0019 PROTEIN"/>
    <property type="match status" value="1"/>
</dbReference>
<feature type="domain" description="PapC-like C-terminal" evidence="1">
    <location>
        <begin position="717"/>
        <end position="774"/>
    </location>
</feature>
<comment type="caution">
    <text evidence="2">The sequence shown here is derived from an EMBL/GenBank/DDBJ whole genome shotgun (WGS) entry which is preliminary data.</text>
</comment>
<dbReference type="EMBL" id="SMOD01000069">
    <property type="protein sequence ID" value="TDG02261.1"/>
    <property type="molecule type" value="Genomic_DNA"/>
</dbReference>
<protein>
    <submittedName>
        <fullName evidence="2">Fimbrial biogenesis outer membrane usher protein</fullName>
    </submittedName>
</protein>
<proteinExistence type="predicted"/>
<evidence type="ECO:0000259" key="1">
    <source>
        <dbReference type="Pfam" id="PF13953"/>
    </source>
</evidence>
<dbReference type="Gene3D" id="2.60.40.2070">
    <property type="match status" value="1"/>
</dbReference>
<reference evidence="2 3" key="1">
    <citation type="submission" date="2019-03" db="EMBL/GenBank/DDBJ databases">
        <title>Paraburkholderia sp. isolated from native Mimosa gymnas in Guartela State Park, Brazil.</title>
        <authorList>
            <person name="Paulitsch F."/>
            <person name="Hungria M."/>
            <person name="Delamuta J.R.M."/>
            <person name="Ribeiro R.A."/>
            <person name="Dall'Agnol R."/>
            <person name="Silva J.S.B."/>
        </authorList>
    </citation>
    <scope>NUCLEOTIDE SEQUENCE [LARGE SCALE GENOMIC DNA]</scope>
    <source>
        <strain evidence="2 3">CNPSo 3008</strain>
    </source>
</reference>
<dbReference type="Pfam" id="PF00577">
    <property type="entry name" value="Usher"/>
    <property type="match status" value="2"/>
</dbReference>
<dbReference type="GO" id="GO:0009297">
    <property type="term" value="P:pilus assembly"/>
    <property type="evidence" value="ECO:0007669"/>
    <property type="project" value="InterPro"/>
</dbReference>
<evidence type="ECO:0000313" key="3">
    <source>
        <dbReference type="Proteomes" id="UP000295606"/>
    </source>
</evidence>
<dbReference type="InterPro" id="IPR042186">
    <property type="entry name" value="FimD_plug_dom"/>
</dbReference>
<gene>
    <name evidence="2" type="ORF">E1N52_40625</name>
</gene>
<dbReference type="Proteomes" id="UP000295606">
    <property type="component" value="Unassembled WGS sequence"/>
</dbReference>
<dbReference type="InterPro" id="IPR000015">
    <property type="entry name" value="Fimb_usher"/>
</dbReference>
<dbReference type="GO" id="GO:0009279">
    <property type="term" value="C:cell outer membrane"/>
    <property type="evidence" value="ECO:0007669"/>
    <property type="project" value="TreeGrafter"/>
</dbReference>
<dbReference type="InterPro" id="IPR025949">
    <property type="entry name" value="PapC-like_C"/>
</dbReference>
<dbReference type="Gene3D" id="2.60.40.3110">
    <property type="match status" value="1"/>
</dbReference>
<dbReference type="Gene3D" id="2.60.40.2610">
    <property type="entry name" value="Outer membrane usher protein FimD, plug domain"/>
    <property type="match status" value="1"/>
</dbReference>
<dbReference type="OrthoDB" id="8587at2"/>
<dbReference type="PANTHER" id="PTHR30451">
    <property type="entry name" value="OUTER MEMBRANE USHER PROTEIN"/>
    <property type="match status" value="1"/>
</dbReference>
<organism evidence="2 3">
    <name type="scientific">Paraburkholderia guartelaensis</name>
    <dbReference type="NCBI Taxonomy" id="2546446"/>
    <lineage>
        <taxon>Bacteria</taxon>
        <taxon>Pseudomonadati</taxon>
        <taxon>Pseudomonadota</taxon>
        <taxon>Betaproteobacteria</taxon>
        <taxon>Burkholderiales</taxon>
        <taxon>Burkholderiaceae</taxon>
        <taxon>Paraburkholderia</taxon>
    </lineage>
</organism>
<dbReference type="AlphaFoldDB" id="A0A4R5L3L2"/>
<dbReference type="Pfam" id="PF13953">
    <property type="entry name" value="PapC_C"/>
    <property type="match status" value="1"/>
</dbReference>
<accession>A0A4R5L3L2</accession>
<evidence type="ECO:0000313" key="2">
    <source>
        <dbReference type="EMBL" id="TDG02261.1"/>
    </source>
</evidence>